<dbReference type="EMBL" id="JAATJB010000007">
    <property type="protein sequence ID" value="NJB98339.1"/>
    <property type="molecule type" value="Genomic_DNA"/>
</dbReference>
<dbReference type="SUPFAM" id="SSF89550">
    <property type="entry name" value="PHP domain-like"/>
    <property type="match status" value="1"/>
</dbReference>
<dbReference type="AlphaFoldDB" id="A0A7X5XZN8"/>
<dbReference type="NCBIfam" id="NF038032">
    <property type="entry name" value="CehA_McbA_metalo"/>
    <property type="match status" value="1"/>
</dbReference>
<reference evidence="2 3" key="1">
    <citation type="submission" date="2020-03" db="EMBL/GenBank/DDBJ databases">
        <title>Genomic Encyclopedia of Type Strains, Phase IV (KMG-IV): sequencing the most valuable type-strain genomes for metagenomic binning, comparative biology and taxonomic classification.</title>
        <authorList>
            <person name="Goeker M."/>
        </authorList>
    </citation>
    <scope>NUCLEOTIDE SEQUENCE [LARGE SCALE GENOMIC DNA]</scope>
    <source>
        <strain evidence="2 3">DSM 7225</strain>
    </source>
</reference>
<evidence type="ECO:0000313" key="3">
    <source>
        <dbReference type="Proteomes" id="UP000531251"/>
    </source>
</evidence>
<gene>
    <name evidence="2" type="ORF">GGR89_002670</name>
</gene>
<evidence type="ECO:0008006" key="4">
    <source>
        <dbReference type="Google" id="ProtNLM"/>
    </source>
</evidence>
<protein>
    <recommendedName>
        <fullName evidence="4">Polymerase/histidinol phosphatase N-terminal domain-containing protein</fullName>
    </recommendedName>
</protein>
<accession>A0A7X5XZN8</accession>
<keyword evidence="3" id="KW-1185">Reference proteome</keyword>
<comment type="caution">
    <text evidence="2">The sequence shown here is derived from an EMBL/GenBank/DDBJ whole genome shotgun (WGS) entry which is preliminary data.</text>
</comment>
<sequence length="381" mass="41058">MFRVAALALAALFVPAAASAQTNDKFVVASLTEGVWMKGDLHVHSTHSKDSTNHPEARIIADAERAGFDFLLISDHDNHVDGDVAHNTWSDPEFRSDKLLLLYGAEWTTVRGHAVILSAKPYDHKALFDVRDARDVQVQKVKDGLGVHLSANHPTNKDHFGYSYDLVDSIEVWNTVRRAPNKTNLMVWDDMLNSGRKIGARGGSDSHHGTVPGSTTPKAIEATANNIGTPTTWVFAPARTREAVIAAIGRGRASISANPYAPRVELTADVNGDGKADMLMGDNAKAPAGPVRFTARLAGKREDGAYHVRVVKNGGVFATLGIGADGSVSFTDTPDAKARSYYRVEVEGPQTPYPGVDNFTNVAGPMVAISNPIFFNFDPAF</sequence>
<dbReference type="PANTHER" id="PTHR42924">
    <property type="entry name" value="EXONUCLEASE"/>
    <property type="match status" value="1"/>
</dbReference>
<dbReference type="PANTHER" id="PTHR42924:SF3">
    <property type="entry name" value="POLYMERASE_HISTIDINOL PHOSPHATASE N-TERMINAL DOMAIN-CONTAINING PROTEIN"/>
    <property type="match status" value="1"/>
</dbReference>
<evidence type="ECO:0000313" key="2">
    <source>
        <dbReference type="EMBL" id="NJB98339.1"/>
    </source>
</evidence>
<feature type="signal peptide" evidence="1">
    <location>
        <begin position="1"/>
        <end position="20"/>
    </location>
</feature>
<dbReference type="GO" id="GO:0004534">
    <property type="term" value="F:5'-3' RNA exonuclease activity"/>
    <property type="evidence" value="ECO:0007669"/>
    <property type="project" value="TreeGrafter"/>
</dbReference>
<dbReference type="RefSeq" id="WP_167712964.1">
    <property type="nucleotide sequence ID" value="NZ_BAAADY010000003.1"/>
</dbReference>
<dbReference type="GO" id="GO:0035312">
    <property type="term" value="F:5'-3' DNA exonuclease activity"/>
    <property type="evidence" value="ECO:0007669"/>
    <property type="project" value="TreeGrafter"/>
</dbReference>
<dbReference type="Proteomes" id="UP000531251">
    <property type="component" value="Unassembled WGS sequence"/>
</dbReference>
<dbReference type="CDD" id="cd07432">
    <property type="entry name" value="PHP_HisPPase"/>
    <property type="match status" value="1"/>
</dbReference>
<proteinExistence type="predicted"/>
<organism evidence="2 3">
    <name type="scientific">Sphingomonas trueperi</name>
    <dbReference type="NCBI Taxonomy" id="53317"/>
    <lineage>
        <taxon>Bacteria</taxon>
        <taxon>Pseudomonadati</taxon>
        <taxon>Pseudomonadota</taxon>
        <taxon>Alphaproteobacteria</taxon>
        <taxon>Sphingomonadales</taxon>
        <taxon>Sphingomonadaceae</taxon>
        <taxon>Sphingomonas</taxon>
    </lineage>
</organism>
<dbReference type="Gene3D" id="3.20.20.140">
    <property type="entry name" value="Metal-dependent hydrolases"/>
    <property type="match status" value="1"/>
</dbReference>
<dbReference type="InterPro" id="IPR052018">
    <property type="entry name" value="PHP_domain"/>
</dbReference>
<keyword evidence="1" id="KW-0732">Signal</keyword>
<dbReference type="InterPro" id="IPR016195">
    <property type="entry name" value="Pol/histidinol_Pase-like"/>
</dbReference>
<evidence type="ECO:0000256" key="1">
    <source>
        <dbReference type="SAM" id="SignalP"/>
    </source>
</evidence>
<name>A0A7X5XZN8_9SPHN</name>
<feature type="chain" id="PRO_5030710181" description="Polymerase/histidinol phosphatase N-terminal domain-containing protein" evidence="1">
    <location>
        <begin position="21"/>
        <end position="381"/>
    </location>
</feature>